<dbReference type="GO" id="GO:0004386">
    <property type="term" value="F:helicase activity"/>
    <property type="evidence" value="ECO:0007669"/>
    <property type="project" value="UniProtKB-KW"/>
</dbReference>
<name>A0A927PKB4_9ACTN</name>
<dbReference type="Proteomes" id="UP000642993">
    <property type="component" value="Unassembled WGS sequence"/>
</dbReference>
<keyword evidence="3" id="KW-0067">ATP-binding</keyword>
<reference evidence="3" key="1">
    <citation type="submission" date="2020-09" db="EMBL/GenBank/DDBJ databases">
        <title>Hoyosella lacisalsi sp. nov., a halotolerant actinobacterium isolated from soil of Lake Gudzhirganskoe.</title>
        <authorList>
            <person name="Yang Q."/>
            <person name="Guo P.Y."/>
            <person name="Liu S.W."/>
            <person name="Li F.N."/>
            <person name="Sun C.H."/>
        </authorList>
    </citation>
    <scope>NUCLEOTIDE SEQUENCE</scope>
    <source>
        <strain evidence="3">G463</strain>
    </source>
</reference>
<gene>
    <name evidence="3" type="ORF">HT102_04960</name>
</gene>
<evidence type="ECO:0000256" key="1">
    <source>
        <dbReference type="SAM" id="MobiDB-lite"/>
    </source>
</evidence>
<feature type="region of interest" description="Disordered" evidence="1">
    <location>
        <begin position="184"/>
        <end position="204"/>
    </location>
</feature>
<feature type="compositionally biased region" description="Basic and acidic residues" evidence="1">
    <location>
        <begin position="194"/>
        <end position="204"/>
    </location>
</feature>
<feature type="domain" description="Helicase XPB/Ssl2 N-terminal" evidence="2">
    <location>
        <begin position="493"/>
        <end position="615"/>
    </location>
</feature>
<dbReference type="RefSeq" id="WP_192038290.1">
    <property type="nucleotide sequence ID" value="NZ_JACYWE010000002.1"/>
</dbReference>
<keyword evidence="4" id="KW-1185">Reference proteome</keyword>
<dbReference type="Pfam" id="PF13625">
    <property type="entry name" value="Helicase_C_3"/>
    <property type="match status" value="1"/>
</dbReference>
<comment type="caution">
    <text evidence="3">The sequence shown here is derived from an EMBL/GenBank/DDBJ whole genome shotgun (WGS) entry which is preliminary data.</text>
</comment>
<proteinExistence type="predicted"/>
<dbReference type="AlphaFoldDB" id="A0A927PKB4"/>
<evidence type="ECO:0000313" key="4">
    <source>
        <dbReference type="Proteomes" id="UP000642993"/>
    </source>
</evidence>
<protein>
    <submittedName>
        <fullName evidence="3">Helicase-associated domain-containing protein</fullName>
    </submittedName>
</protein>
<accession>A0A927PKB4</accession>
<evidence type="ECO:0000313" key="3">
    <source>
        <dbReference type="EMBL" id="MBD8505835.1"/>
    </source>
</evidence>
<organism evidence="3 4">
    <name type="scientific">Lolliginicoccus lacisalsi</name>
    <dbReference type="NCBI Taxonomy" id="2742202"/>
    <lineage>
        <taxon>Bacteria</taxon>
        <taxon>Bacillati</taxon>
        <taxon>Actinomycetota</taxon>
        <taxon>Actinomycetes</taxon>
        <taxon>Mycobacteriales</taxon>
        <taxon>Hoyosellaceae</taxon>
        <taxon>Lolliginicoccus</taxon>
    </lineage>
</organism>
<keyword evidence="3" id="KW-0378">Hydrolase</keyword>
<dbReference type="InterPro" id="IPR032830">
    <property type="entry name" value="XPB/Ssl2_N"/>
</dbReference>
<evidence type="ECO:0000259" key="2">
    <source>
        <dbReference type="Pfam" id="PF13625"/>
    </source>
</evidence>
<sequence length="770" mass="81742">MTRTSSGDAAFDAWLLERGEPWLVTLLSVRPDVAVPPPLNGRVLCERLRLRASVQRAMDEADYFTLSVVEAFVIAGAVRARVSPDAAAEVLRATGLVVPEVGFAERVEWLRQRALLWGDDPDGAGTDSDPVESAPAVRLLAGVAECVPWRAGRLGSLREVAPMDAVPGLVASTDEAQRSILETLAHGSPVGSTRDADPRADADRPVPRLIEAGLLVRVDERTVELPHHVGQWLRGDAMVDPHAVAEPDGGAGRVPGQQQVDGAAAGEVADLLRECDALVTALGDAPLQGLRAGGVGVRELRRIAKHPGVAEERSALLLEVLVEAGLVGSQPATSGLVLEWAPTDAVDAWSRADMAHRWSVLARAWWLMPRRPWLVGARDRDGKPVVVLSDEVGQVSAPADRRVIVEAVAAGRGAGELDVQRWLLWRWPRLSRRFGGVVVRSVLAEARQLGVVASGVLSGLGVSAPGRVLLDDGDLTALARAVDGILPEPLDHVLVQADLTVVAPGPLMPELQEQMALVADVESAGAATVFRVTERSVLRALDAGWSAAQVHQLFERRSRTPVPQAMSYLVDDMARRHGRLRVGVGSAFVRCEDAALLSEILASSVADELGLRALAPTVAVSQAPLTEVLERLRTAGFSPAGEGVDGAIVDMRPRGTRVPPHRMPRRAAVGVLRVPPREQLEQVVRNVRAAAAEPGRVGASMSETLAMLQLAVGSRSRVTIGYVDAQGVAGVRTVDPVSVAGGQLEAVDASAGVVRRFPVHRISAVTVHDA</sequence>
<keyword evidence="3" id="KW-0347">Helicase</keyword>
<dbReference type="EMBL" id="JACYWE010000002">
    <property type="protein sequence ID" value="MBD8505835.1"/>
    <property type="molecule type" value="Genomic_DNA"/>
</dbReference>
<keyword evidence="3" id="KW-0547">Nucleotide-binding</keyword>